<dbReference type="Pfam" id="PF04149">
    <property type="entry name" value="DUF397"/>
    <property type="match status" value="1"/>
</dbReference>
<protein>
    <submittedName>
        <fullName evidence="2">DUF397 domain-containing protein</fullName>
    </submittedName>
</protein>
<comment type="caution">
    <text evidence="2">The sequence shown here is derived from an EMBL/GenBank/DDBJ whole genome shotgun (WGS) entry which is preliminary data.</text>
</comment>
<evidence type="ECO:0000313" key="3">
    <source>
        <dbReference type="Proteomes" id="UP001500443"/>
    </source>
</evidence>
<keyword evidence="3" id="KW-1185">Reference proteome</keyword>
<evidence type="ECO:0000313" key="2">
    <source>
        <dbReference type="EMBL" id="GAA2127975.1"/>
    </source>
</evidence>
<name>A0ABN2YLF6_9ACTN</name>
<dbReference type="EMBL" id="BAAAPF010000110">
    <property type="protein sequence ID" value="GAA2127975.1"/>
    <property type="molecule type" value="Genomic_DNA"/>
</dbReference>
<organism evidence="2 3">
    <name type="scientific">Streptomyces synnematoformans</name>
    <dbReference type="NCBI Taxonomy" id="415721"/>
    <lineage>
        <taxon>Bacteria</taxon>
        <taxon>Bacillati</taxon>
        <taxon>Actinomycetota</taxon>
        <taxon>Actinomycetes</taxon>
        <taxon>Kitasatosporales</taxon>
        <taxon>Streptomycetaceae</taxon>
        <taxon>Streptomyces</taxon>
    </lineage>
</organism>
<dbReference type="Proteomes" id="UP001500443">
    <property type="component" value="Unassembled WGS sequence"/>
</dbReference>
<accession>A0ABN2YLF6</accession>
<feature type="domain" description="DUF397" evidence="1">
    <location>
        <begin position="9"/>
        <end position="61"/>
    </location>
</feature>
<gene>
    <name evidence="2" type="ORF">GCM10009802_34970</name>
</gene>
<dbReference type="InterPro" id="IPR007278">
    <property type="entry name" value="DUF397"/>
</dbReference>
<evidence type="ECO:0000259" key="1">
    <source>
        <dbReference type="Pfam" id="PF04149"/>
    </source>
</evidence>
<reference evidence="2 3" key="1">
    <citation type="journal article" date="2019" name="Int. J. Syst. Evol. Microbiol.">
        <title>The Global Catalogue of Microorganisms (GCM) 10K type strain sequencing project: providing services to taxonomists for standard genome sequencing and annotation.</title>
        <authorList>
            <consortium name="The Broad Institute Genomics Platform"/>
            <consortium name="The Broad Institute Genome Sequencing Center for Infectious Disease"/>
            <person name="Wu L."/>
            <person name="Ma J."/>
        </authorList>
    </citation>
    <scope>NUCLEOTIDE SEQUENCE [LARGE SCALE GENOMIC DNA]</scope>
    <source>
        <strain evidence="2 3">JCM 15481</strain>
    </source>
</reference>
<dbReference type="RefSeq" id="WP_344290931.1">
    <property type="nucleotide sequence ID" value="NZ_BAAAPF010000110.1"/>
</dbReference>
<sequence>MTPDLSKVAWRKASLSETANGCLEVALLDDGRVAIRDNEAPDSPPFVVTAHVWACFLDGAKNGEFDPPR</sequence>
<proteinExistence type="predicted"/>